<dbReference type="RefSeq" id="XP_026202947.1">
    <property type="nucleotide sequence ID" value="XM_026347162.1"/>
</dbReference>
<dbReference type="Pfam" id="PF03148">
    <property type="entry name" value="Tektin"/>
    <property type="match status" value="1"/>
</dbReference>
<name>A0A7N6AB40_ANATE</name>
<organism evidence="4 5">
    <name type="scientific">Anabas testudineus</name>
    <name type="common">Climbing perch</name>
    <name type="synonym">Anthias testudineus</name>
    <dbReference type="NCBI Taxonomy" id="64144"/>
    <lineage>
        <taxon>Eukaryota</taxon>
        <taxon>Metazoa</taxon>
        <taxon>Chordata</taxon>
        <taxon>Craniata</taxon>
        <taxon>Vertebrata</taxon>
        <taxon>Euteleostomi</taxon>
        <taxon>Actinopterygii</taxon>
        <taxon>Neopterygii</taxon>
        <taxon>Teleostei</taxon>
        <taxon>Neoteleostei</taxon>
        <taxon>Acanthomorphata</taxon>
        <taxon>Anabantaria</taxon>
        <taxon>Anabantiformes</taxon>
        <taxon>Anabantoidei</taxon>
        <taxon>Anabantidae</taxon>
        <taxon>Anabas</taxon>
    </lineage>
</organism>
<dbReference type="GeneID" id="113153503"/>
<dbReference type="InParanoid" id="A0A7N6AB40"/>
<comment type="similarity">
    <text evidence="1 3">Belongs to the tektin family.</text>
</comment>
<dbReference type="InterPro" id="IPR000435">
    <property type="entry name" value="Tektins"/>
</dbReference>
<reference evidence="4" key="1">
    <citation type="submission" date="2021-04" db="EMBL/GenBank/DDBJ databases">
        <authorList>
            <consortium name="Wellcome Sanger Institute Data Sharing"/>
        </authorList>
    </citation>
    <scope>NUCLEOTIDE SEQUENCE [LARGE SCALE GENOMIC DNA]</scope>
</reference>
<accession>A0A7N6AB40</accession>
<protein>
    <recommendedName>
        <fullName evidence="3">Tektin</fullName>
    </recommendedName>
</protein>
<keyword evidence="5" id="KW-1185">Reference proteome</keyword>
<reference evidence="4" key="2">
    <citation type="submission" date="2025-08" db="UniProtKB">
        <authorList>
            <consortium name="Ensembl"/>
        </authorList>
    </citation>
    <scope>IDENTIFICATION</scope>
</reference>
<reference evidence="4" key="3">
    <citation type="submission" date="2025-09" db="UniProtKB">
        <authorList>
            <consortium name="Ensembl"/>
        </authorList>
    </citation>
    <scope>IDENTIFICATION</scope>
</reference>
<dbReference type="GO" id="GO:0015630">
    <property type="term" value="C:microtubule cytoskeleton"/>
    <property type="evidence" value="ECO:0007669"/>
    <property type="project" value="UniProtKB-UniRule"/>
</dbReference>
<evidence type="ECO:0000313" key="5">
    <source>
        <dbReference type="Proteomes" id="UP000265040"/>
    </source>
</evidence>
<dbReference type="PANTHER" id="PTHR19960:SF7">
    <property type="entry name" value="TEKTIN"/>
    <property type="match status" value="1"/>
</dbReference>
<sequence>MWQHCARKEDQRRAGDRFTLPVLSTNKTLLMSRPQLQGNKVLKLDDEIICSLGDDISQIPSATRSTMRYLSSRHVEVSQWQAHISESISRVDREIMVVELLKNTAECCLQERHLYSQLMSDCVTLNKTLSTAVTAQDRVLTELRKEEQLTNEIRDVLQKQICMLCNKLSSLTDIRTQLLADFQDKGEAIKLTTKCMTQELSTPSTQLPAGQYKPDHVSYDKWLSRCRDLRLTADKLIKDSSTFRGNLRFTLANLKNAQGRQRRSTDDSLRKKINELSRIQDMMIWERKQIKDEVSDLTKDIQKLTIQIRSCDSKLHQATHRLDILNQRPRFELCLDQPHMSLTLEKNDLAKMAAGLRPILKRSHHDLELAHRRLMILEDNLAKNAHVLEVQRKCQNLHHSFLPALDTAVILANKSELLTSAGQAAAQPHSRAQ</sequence>
<dbReference type="Ensembl" id="ENSATET00000054036.2">
    <property type="protein sequence ID" value="ENSATEP00000046281.2"/>
    <property type="gene ID" value="ENSATEG00000025463.2"/>
</dbReference>
<dbReference type="GO" id="GO:0005930">
    <property type="term" value="C:axoneme"/>
    <property type="evidence" value="ECO:0007669"/>
    <property type="project" value="UniProtKB-SubCell"/>
</dbReference>
<dbReference type="GO" id="GO:0060294">
    <property type="term" value="P:cilium movement involved in cell motility"/>
    <property type="evidence" value="ECO:0007669"/>
    <property type="project" value="UniProtKB-UniRule"/>
</dbReference>
<proteinExistence type="inferred from homology"/>
<dbReference type="InterPro" id="IPR048256">
    <property type="entry name" value="Tektin-like"/>
</dbReference>
<keyword evidence="3" id="KW-0282">Flagellum</keyword>
<dbReference type="GO" id="GO:0005634">
    <property type="term" value="C:nucleus"/>
    <property type="evidence" value="ECO:0007669"/>
    <property type="project" value="TreeGrafter"/>
</dbReference>
<comment type="subcellular location">
    <subcellularLocation>
        <location evidence="3">Cytoplasm</location>
        <location evidence="3">Cytoskeleton</location>
        <location evidence="3">Cilium axoneme</location>
    </subcellularLocation>
</comment>
<dbReference type="PANTHER" id="PTHR19960">
    <property type="entry name" value="TEKTIN"/>
    <property type="match status" value="1"/>
</dbReference>
<keyword evidence="2" id="KW-0963">Cytoplasm</keyword>
<dbReference type="GO" id="GO:0060271">
    <property type="term" value="P:cilium assembly"/>
    <property type="evidence" value="ECO:0007669"/>
    <property type="project" value="UniProtKB-UniRule"/>
</dbReference>
<dbReference type="GeneTree" id="ENSGT00940000177955"/>
<dbReference type="AlphaFoldDB" id="A0A7N6AB40"/>
<dbReference type="Proteomes" id="UP000265040">
    <property type="component" value="Chromosome 11"/>
</dbReference>
<evidence type="ECO:0000256" key="1">
    <source>
        <dbReference type="ARBA" id="ARBA00007209"/>
    </source>
</evidence>
<evidence type="ECO:0000256" key="3">
    <source>
        <dbReference type="RuleBase" id="RU367040"/>
    </source>
</evidence>
<keyword evidence="3" id="KW-0966">Cell projection</keyword>
<evidence type="ECO:0000256" key="2">
    <source>
        <dbReference type="ARBA" id="ARBA00022490"/>
    </source>
</evidence>
<evidence type="ECO:0000313" key="4">
    <source>
        <dbReference type="Ensembl" id="ENSATEP00000046281.2"/>
    </source>
</evidence>
<keyword evidence="3" id="KW-0969">Cilium</keyword>